<evidence type="ECO:0000256" key="2">
    <source>
        <dbReference type="ARBA" id="ARBA00023015"/>
    </source>
</evidence>
<name>A0A4P1R488_LUPAN</name>
<feature type="domain" description="TF-B3" evidence="6">
    <location>
        <begin position="346"/>
        <end position="447"/>
    </location>
</feature>
<reference evidence="7 8" key="1">
    <citation type="journal article" date="2017" name="Plant Biotechnol. J.">
        <title>A comprehensive draft genome sequence for lupin (Lupinus angustifolius), an emerging health food: insights into plant-microbe interactions and legume evolution.</title>
        <authorList>
            <person name="Hane J.K."/>
            <person name="Ming Y."/>
            <person name="Kamphuis L.G."/>
            <person name="Nelson M.N."/>
            <person name="Garg G."/>
            <person name="Atkins C.A."/>
            <person name="Bayer P.E."/>
            <person name="Bravo A."/>
            <person name="Bringans S."/>
            <person name="Cannon S."/>
            <person name="Edwards D."/>
            <person name="Foley R."/>
            <person name="Gao L.L."/>
            <person name="Harrison M.J."/>
            <person name="Huang W."/>
            <person name="Hurgobin B."/>
            <person name="Li S."/>
            <person name="Liu C.W."/>
            <person name="McGrath A."/>
            <person name="Morahan G."/>
            <person name="Murray J."/>
            <person name="Weller J."/>
            <person name="Jian J."/>
            <person name="Singh K.B."/>
        </authorList>
    </citation>
    <scope>NUCLEOTIDE SEQUENCE [LARGE SCALE GENOMIC DNA]</scope>
    <source>
        <strain evidence="8">cv. Tanjil</strain>
        <tissue evidence="7">Whole plant</tissue>
    </source>
</reference>
<keyword evidence="8" id="KW-1185">Reference proteome</keyword>
<evidence type="ECO:0000256" key="5">
    <source>
        <dbReference type="ARBA" id="ARBA00023242"/>
    </source>
</evidence>
<dbReference type="PANTHER" id="PTHR31391:SF64">
    <property type="entry name" value="B3 DOMAIN-CONTAINING PROTEIN OS06G0112300"/>
    <property type="match status" value="1"/>
</dbReference>
<dbReference type="CDD" id="cd10017">
    <property type="entry name" value="B3_DNA"/>
    <property type="match status" value="3"/>
</dbReference>
<feature type="domain" description="TF-B3" evidence="6">
    <location>
        <begin position="1"/>
        <end position="78"/>
    </location>
</feature>
<accession>A0A4P1R488</accession>
<dbReference type="STRING" id="3871.A0A4P1R488"/>
<feature type="domain" description="TF-B3" evidence="6">
    <location>
        <begin position="184"/>
        <end position="285"/>
    </location>
</feature>
<dbReference type="AlphaFoldDB" id="A0A4P1R488"/>
<dbReference type="SUPFAM" id="SSF101936">
    <property type="entry name" value="DNA-binding pseudobarrel domain"/>
    <property type="match status" value="3"/>
</dbReference>
<evidence type="ECO:0000259" key="6">
    <source>
        <dbReference type="PROSITE" id="PS50863"/>
    </source>
</evidence>
<evidence type="ECO:0000313" key="8">
    <source>
        <dbReference type="Proteomes" id="UP000188354"/>
    </source>
</evidence>
<keyword evidence="4" id="KW-0804">Transcription</keyword>
<dbReference type="Pfam" id="PF02362">
    <property type="entry name" value="B3"/>
    <property type="match status" value="3"/>
</dbReference>
<dbReference type="Gene3D" id="2.40.330.10">
    <property type="entry name" value="DNA-binding pseudobarrel domain"/>
    <property type="match status" value="3"/>
</dbReference>
<keyword evidence="5" id="KW-0539">Nucleus</keyword>
<gene>
    <name evidence="7" type="ORF">TanjilG_10489</name>
</gene>
<organism evidence="7 8">
    <name type="scientific">Lupinus angustifolius</name>
    <name type="common">Narrow-leaved blue lupine</name>
    <dbReference type="NCBI Taxonomy" id="3871"/>
    <lineage>
        <taxon>Eukaryota</taxon>
        <taxon>Viridiplantae</taxon>
        <taxon>Streptophyta</taxon>
        <taxon>Embryophyta</taxon>
        <taxon>Tracheophyta</taxon>
        <taxon>Spermatophyta</taxon>
        <taxon>Magnoliopsida</taxon>
        <taxon>eudicotyledons</taxon>
        <taxon>Gunneridae</taxon>
        <taxon>Pentapetalae</taxon>
        <taxon>rosids</taxon>
        <taxon>fabids</taxon>
        <taxon>Fabales</taxon>
        <taxon>Fabaceae</taxon>
        <taxon>Papilionoideae</taxon>
        <taxon>50 kb inversion clade</taxon>
        <taxon>genistoids sensu lato</taxon>
        <taxon>core genistoids</taxon>
        <taxon>Genisteae</taxon>
        <taxon>Lupinus</taxon>
    </lineage>
</organism>
<dbReference type="PROSITE" id="PS50863">
    <property type="entry name" value="B3"/>
    <property type="match status" value="3"/>
</dbReference>
<evidence type="ECO:0000313" key="7">
    <source>
        <dbReference type="EMBL" id="OIW01328.1"/>
    </source>
</evidence>
<dbReference type="Gramene" id="OIW01328">
    <property type="protein sequence ID" value="OIW01328"/>
    <property type="gene ID" value="TanjilG_10489"/>
</dbReference>
<dbReference type="EMBL" id="CM007371">
    <property type="protein sequence ID" value="OIW01328.1"/>
    <property type="molecule type" value="Genomic_DNA"/>
</dbReference>
<keyword evidence="2" id="KW-0805">Transcription regulation</keyword>
<proteinExistence type="predicted"/>
<evidence type="ECO:0000256" key="4">
    <source>
        <dbReference type="ARBA" id="ARBA00023163"/>
    </source>
</evidence>
<evidence type="ECO:0000256" key="3">
    <source>
        <dbReference type="ARBA" id="ARBA00023125"/>
    </source>
</evidence>
<sequence>MIPTTFVEKYGEGLSKSAFLKAPNGGEWKVDLVKGDGKIWFQNGWKEFAEYHSLAEGHVVIFRYEKMTNFEVFIFDMSALEIEYPFKRVEGKRVSKDEGNKPQMVESLNNYRTNQKRKDNSSLEFVQQSKNKSRCVESVSILKLSKETMNHTGKKCNKEGQNTTAMKITALDRARSFKSCKPFCLVFMQPSYILCKANLNLPSKFGIGCFNLGIKRGNINLRSENGKVWPARYLIREHNMAPKFELSSGWKPFVMDNNLKVGDVCIFEFIDRTKLTLQVYIFRKTENSTCSTSEGFKFSVSSPKDEYEMCGFDIASSNFTEKPVIAAKNITALDRDSSFEVCNPSFQVVMQPSFVCSNAHLSLPSEFCERYFDLRNKRGHINLRMSNGRVQRAVYLIAKHDARTTFHLLSGWEAFAKENDLIVGAVCTFELIDRTKLTFQVYISRETNNSNCLTPQESADEPQNHESLMHVYSRKVKGSEVRSVNELGNRAGESVIRYSNLMDTMQQDTEEELAGIM</sequence>
<dbReference type="GO" id="GO:0005634">
    <property type="term" value="C:nucleus"/>
    <property type="evidence" value="ECO:0007669"/>
    <property type="project" value="UniProtKB-SubCell"/>
</dbReference>
<keyword evidence="3" id="KW-0238">DNA-binding</keyword>
<dbReference type="InterPro" id="IPR003340">
    <property type="entry name" value="B3_DNA-bd"/>
</dbReference>
<dbReference type="InterPro" id="IPR015300">
    <property type="entry name" value="DNA-bd_pseudobarrel_sf"/>
</dbReference>
<protein>
    <recommendedName>
        <fullName evidence="6">TF-B3 domain-containing protein</fullName>
    </recommendedName>
</protein>
<dbReference type="Proteomes" id="UP000188354">
    <property type="component" value="Chromosome LG11"/>
</dbReference>
<dbReference type="InterPro" id="IPR044837">
    <property type="entry name" value="REM16-like"/>
</dbReference>
<dbReference type="GO" id="GO:0003677">
    <property type="term" value="F:DNA binding"/>
    <property type="evidence" value="ECO:0007669"/>
    <property type="project" value="UniProtKB-KW"/>
</dbReference>
<comment type="subcellular location">
    <subcellularLocation>
        <location evidence="1">Nucleus</location>
    </subcellularLocation>
</comment>
<dbReference type="PANTHER" id="PTHR31391">
    <property type="entry name" value="B3 DOMAIN-CONTAINING PROTEIN OS11G0197600-RELATED"/>
    <property type="match status" value="1"/>
</dbReference>
<evidence type="ECO:0000256" key="1">
    <source>
        <dbReference type="ARBA" id="ARBA00004123"/>
    </source>
</evidence>
<dbReference type="SMART" id="SM01019">
    <property type="entry name" value="B3"/>
    <property type="match status" value="3"/>
</dbReference>